<reference evidence="2" key="1">
    <citation type="submission" date="2019-08" db="EMBL/GenBank/DDBJ databases">
        <authorList>
            <person name="Kucharzyk K."/>
            <person name="Murdoch R.W."/>
            <person name="Higgins S."/>
            <person name="Loffler F."/>
        </authorList>
    </citation>
    <scope>NUCLEOTIDE SEQUENCE</scope>
</reference>
<evidence type="ECO:0000259" key="1">
    <source>
        <dbReference type="PROSITE" id="PS51750"/>
    </source>
</evidence>
<dbReference type="InterPro" id="IPR005039">
    <property type="entry name" value="Ant_C"/>
</dbReference>
<dbReference type="AlphaFoldDB" id="A0A644SYA7"/>
<dbReference type="SMART" id="SM01040">
    <property type="entry name" value="Bro-N"/>
    <property type="match status" value="1"/>
</dbReference>
<comment type="caution">
    <text evidence="2">The sequence shown here is derived from an EMBL/GenBank/DDBJ whole genome shotgun (WGS) entry which is preliminary data.</text>
</comment>
<dbReference type="Pfam" id="PF02498">
    <property type="entry name" value="Bro-N"/>
    <property type="match status" value="1"/>
</dbReference>
<dbReference type="PROSITE" id="PS51750">
    <property type="entry name" value="BRO_N"/>
    <property type="match status" value="1"/>
</dbReference>
<dbReference type="EMBL" id="VSSQ01000007">
    <property type="protein sequence ID" value="MPL58621.1"/>
    <property type="molecule type" value="Genomic_DNA"/>
</dbReference>
<organism evidence="2">
    <name type="scientific">bioreactor metagenome</name>
    <dbReference type="NCBI Taxonomy" id="1076179"/>
    <lineage>
        <taxon>unclassified sequences</taxon>
        <taxon>metagenomes</taxon>
        <taxon>ecological metagenomes</taxon>
    </lineage>
</organism>
<protein>
    <recommendedName>
        <fullName evidence="1">Bro-N domain-containing protein</fullName>
    </recommendedName>
</protein>
<dbReference type="InterPro" id="IPR003497">
    <property type="entry name" value="BRO_N_domain"/>
</dbReference>
<dbReference type="GO" id="GO:0003677">
    <property type="term" value="F:DNA binding"/>
    <property type="evidence" value="ECO:0007669"/>
    <property type="project" value="InterPro"/>
</dbReference>
<proteinExistence type="predicted"/>
<gene>
    <name evidence="2" type="ORF">SDC9_04155</name>
</gene>
<feature type="domain" description="Bro-N" evidence="1">
    <location>
        <begin position="1"/>
        <end position="106"/>
    </location>
</feature>
<dbReference type="Pfam" id="PF03374">
    <property type="entry name" value="ANT"/>
    <property type="match status" value="1"/>
</dbReference>
<sequence length="258" mass="29485">MSDIQIVEQREVLGKEFRMYGDVDSPLFKADDVATWIEHSNVSVMLNSVDESEKQLITIGTISNVYTAWFLTEDGLYEVLMQSRKPIAKEFKKQVKEILRTIRKHGIYATDNVIAQVLENPDFGIKLLSQLKEEREKNKQLSTQVEQDKPKVVFADSVATSKTSILIGDLAKLIKQNGYDIGQNRLFEWLRENRYLIKSGSSRNMPTQKAMEMVLFEVKESTVNNPDGSIRVTKTTKVTGKGQIYFVNLFKNQEQLPA</sequence>
<evidence type="ECO:0000313" key="2">
    <source>
        <dbReference type="EMBL" id="MPL58621.1"/>
    </source>
</evidence>
<name>A0A644SYA7_9ZZZZ</name>
<accession>A0A644SYA7</accession>